<dbReference type="SMART" id="SM01325">
    <property type="entry name" value="DUF3160"/>
    <property type="match status" value="1"/>
</dbReference>
<protein>
    <submittedName>
        <fullName evidence="2">YARHG domain-containing protein</fullName>
    </submittedName>
</protein>
<sequence length="808" mass="92014">MFIMKNRLKKPCNFLAPDRLCIVLTALLLFGCGTKTSTETTAPPQAIAHTADYEVVEDKSSLATYYQLDHIKDWYPERILPPVFDYAQDLSNKSIVELWLLRNEIFARNGYLFDDAVLRGYFNQFKWYQPIFDVPEFKVQLDQQEQQFVNKVLALENTLNATRYTKQGDYTMVNLQHVYNVMQFKAIDETLKQALAKNNFALVPAKHEQFFHVYDRNSYEYIPNFITTDIYLQVMHKHFSALLQKIEEEKFIGLMGDLLKRAYDRSLQYEKDESSPTLKSSAQWATTYLAIALSALTEKTFAVSPGMTGAYQSELKKINDASETGSEFLGDPGFQYSQFTPRGNYTKTKELSRYFRAVKWLNTAPVMIDTDNGLMSAIVLSSSIQSSPETREAFEKFNKALLFIVGEEDNASVANIISLLPPHEELKNITQPERLSMLRGKLMGVGQGRIKSKGGDDATQKELSRPSIRFTAGRYTFDAEVLSRLIHVLRPEPKRPFPKALDFFAVLGNADAESILLNELKEGTHWTPYPDSLKKLKSEFKNYNTWDISVYSKTLDAIRAVSEKRPDYPLFMNTPLWQKKNINTSLAAYTELKHDLLLYAEQPTAAEAGEGGGPPPPEHVSYVEPNVAFWQKALDLLNLQEETLTRLDLMTDEVSSASKELKEIAEQLLAMSKKELAHENLTAEDFDYLTWLGGKIEYLTIRLSGNDHLPEKERLVAEIADVYNYNGTYLEEAVGTVDEIYVIAEINGKPYLTKGAVYSYYEFTSDTPLTDEAWQRRVTSGSTPARPTWMKEILVNAPSLESNPSYSF</sequence>
<evidence type="ECO:0000259" key="1">
    <source>
        <dbReference type="SMART" id="SM01324"/>
    </source>
</evidence>
<name>A0A1M5RHN9_9BACT</name>
<keyword evidence="3" id="KW-1185">Reference proteome</keyword>
<dbReference type="InterPro" id="IPR038434">
    <property type="entry name" value="YARHG_sf"/>
</dbReference>
<feature type="domain" description="YARHG" evidence="1">
    <location>
        <begin position="68"/>
        <end position="157"/>
    </location>
</feature>
<dbReference type="Proteomes" id="UP000184212">
    <property type="component" value="Unassembled WGS sequence"/>
</dbReference>
<evidence type="ECO:0000313" key="3">
    <source>
        <dbReference type="Proteomes" id="UP000184212"/>
    </source>
</evidence>
<dbReference type="InterPro" id="IPR022601">
    <property type="entry name" value="DUF3160"/>
</dbReference>
<dbReference type="PROSITE" id="PS51257">
    <property type="entry name" value="PROKAR_LIPOPROTEIN"/>
    <property type="match status" value="1"/>
</dbReference>
<dbReference type="Pfam" id="PF13308">
    <property type="entry name" value="YARHG"/>
    <property type="match status" value="1"/>
</dbReference>
<organism evidence="2 3">
    <name type="scientific">Chryseolinea serpens</name>
    <dbReference type="NCBI Taxonomy" id="947013"/>
    <lineage>
        <taxon>Bacteria</taxon>
        <taxon>Pseudomonadati</taxon>
        <taxon>Bacteroidota</taxon>
        <taxon>Cytophagia</taxon>
        <taxon>Cytophagales</taxon>
        <taxon>Fulvivirgaceae</taxon>
        <taxon>Chryseolinea</taxon>
    </lineage>
</organism>
<dbReference type="Gene3D" id="1.20.58.1690">
    <property type="match status" value="1"/>
</dbReference>
<dbReference type="SMART" id="SM01324">
    <property type="entry name" value="YARHG"/>
    <property type="match status" value="1"/>
</dbReference>
<dbReference type="InterPro" id="IPR025582">
    <property type="entry name" value="YARHG_dom"/>
</dbReference>
<dbReference type="OrthoDB" id="353549at2"/>
<accession>A0A1M5RHN9</accession>
<dbReference type="STRING" id="947013.SAMN04488109_3404"/>
<dbReference type="Pfam" id="PF11369">
    <property type="entry name" value="DUF3160"/>
    <property type="match status" value="1"/>
</dbReference>
<gene>
    <name evidence="2" type="ORF">SAMN04488109_3404</name>
</gene>
<evidence type="ECO:0000313" key="2">
    <source>
        <dbReference type="EMBL" id="SHH25857.1"/>
    </source>
</evidence>
<reference evidence="2 3" key="1">
    <citation type="submission" date="2016-11" db="EMBL/GenBank/DDBJ databases">
        <authorList>
            <person name="Jaros S."/>
            <person name="Januszkiewicz K."/>
            <person name="Wedrychowicz H."/>
        </authorList>
    </citation>
    <scope>NUCLEOTIDE SEQUENCE [LARGE SCALE GENOMIC DNA]</scope>
    <source>
        <strain evidence="2 3">DSM 24574</strain>
    </source>
</reference>
<dbReference type="AlphaFoldDB" id="A0A1M5RHN9"/>
<proteinExistence type="predicted"/>
<dbReference type="EMBL" id="FQWQ01000002">
    <property type="protein sequence ID" value="SHH25857.1"/>
    <property type="molecule type" value="Genomic_DNA"/>
</dbReference>